<feature type="compositionally biased region" description="Low complexity" evidence="2">
    <location>
        <begin position="11"/>
        <end position="26"/>
    </location>
</feature>
<feature type="region of interest" description="Disordered" evidence="2">
    <location>
        <begin position="206"/>
        <end position="243"/>
    </location>
</feature>
<evidence type="ECO:0000259" key="3">
    <source>
        <dbReference type="PROSITE" id="PS50157"/>
    </source>
</evidence>
<gene>
    <name evidence="4" type="ORF">O6P43_024950</name>
</gene>
<dbReference type="PANTHER" id="PTHR47591">
    <property type="entry name" value="ZINC FINGER PROTEIN ZAT2-RELATED"/>
    <property type="match status" value="1"/>
</dbReference>
<keyword evidence="1" id="KW-0863">Zinc-finger</keyword>
<dbReference type="PROSITE" id="PS00028">
    <property type="entry name" value="ZINC_FINGER_C2H2_1"/>
    <property type="match status" value="1"/>
</dbReference>
<feature type="region of interest" description="Disordered" evidence="2">
    <location>
        <begin position="154"/>
        <end position="173"/>
    </location>
</feature>
<comment type="caution">
    <text evidence="4">The sequence shown here is derived from an EMBL/GenBank/DDBJ whole genome shotgun (WGS) entry which is preliminary data.</text>
</comment>
<feature type="compositionally biased region" description="Gly residues" evidence="2">
    <location>
        <begin position="74"/>
        <end position="92"/>
    </location>
</feature>
<name>A0AAD7PFJ6_QUISA</name>
<dbReference type="EMBL" id="JARAOO010000010">
    <property type="protein sequence ID" value="KAJ7953217.1"/>
    <property type="molecule type" value="Genomic_DNA"/>
</dbReference>
<feature type="compositionally biased region" description="Gly residues" evidence="2">
    <location>
        <begin position="49"/>
        <end position="59"/>
    </location>
</feature>
<dbReference type="InterPro" id="IPR036236">
    <property type="entry name" value="Znf_C2H2_sf"/>
</dbReference>
<feature type="domain" description="C2H2-type" evidence="3">
    <location>
        <begin position="128"/>
        <end position="150"/>
    </location>
</feature>
<proteinExistence type="predicted"/>
<accession>A0AAD7PFJ6</accession>
<sequence>MASNDHDDSPNKSSSSSSFSALSPISGDHPSPDVIDNAVTDDTNTESTVGGGIGGGEGCFTGNVTLPTPVLVTVGGGDGEGSGGSSAVGGGLTVKKGGDDRALLASSSGGSKPLKRRAEILDPPQGPPSCRVCGKEFTTWKAVFGHMRLHPERTWRGSFPPPFPSPPPSPIREQVVNQQEPQGPFGGVMIPRVEDLPARGVEIDLNIEPTDEASAETVSGAERDDSDVERKGLDLNMPPPPPS</sequence>
<keyword evidence="1" id="KW-0479">Metal-binding</keyword>
<dbReference type="AlphaFoldDB" id="A0AAD7PFJ6"/>
<evidence type="ECO:0000256" key="1">
    <source>
        <dbReference type="PROSITE-ProRule" id="PRU00042"/>
    </source>
</evidence>
<keyword evidence="1" id="KW-0862">Zinc</keyword>
<evidence type="ECO:0000256" key="2">
    <source>
        <dbReference type="SAM" id="MobiDB-lite"/>
    </source>
</evidence>
<dbReference type="PANTHER" id="PTHR47591:SF13">
    <property type="entry name" value="OS02G0293900 PROTEIN"/>
    <property type="match status" value="1"/>
</dbReference>
<feature type="region of interest" description="Disordered" evidence="2">
    <location>
        <begin position="1"/>
        <end position="127"/>
    </location>
</feature>
<dbReference type="KEGG" id="qsa:O6P43_024950"/>
<dbReference type="SUPFAM" id="SSF57667">
    <property type="entry name" value="beta-beta-alpha zinc fingers"/>
    <property type="match status" value="1"/>
</dbReference>
<organism evidence="4 5">
    <name type="scientific">Quillaja saponaria</name>
    <name type="common">Soap bark tree</name>
    <dbReference type="NCBI Taxonomy" id="32244"/>
    <lineage>
        <taxon>Eukaryota</taxon>
        <taxon>Viridiplantae</taxon>
        <taxon>Streptophyta</taxon>
        <taxon>Embryophyta</taxon>
        <taxon>Tracheophyta</taxon>
        <taxon>Spermatophyta</taxon>
        <taxon>Magnoliopsida</taxon>
        <taxon>eudicotyledons</taxon>
        <taxon>Gunneridae</taxon>
        <taxon>Pentapetalae</taxon>
        <taxon>rosids</taxon>
        <taxon>fabids</taxon>
        <taxon>Fabales</taxon>
        <taxon>Quillajaceae</taxon>
        <taxon>Quillaja</taxon>
    </lineage>
</organism>
<keyword evidence="5" id="KW-1185">Reference proteome</keyword>
<reference evidence="4" key="1">
    <citation type="journal article" date="2023" name="Science">
        <title>Elucidation of the pathway for biosynthesis of saponin adjuvants from the soapbark tree.</title>
        <authorList>
            <person name="Reed J."/>
            <person name="Orme A."/>
            <person name="El-Demerdash A."/>
            <person name="Owen C."/>
            <person name="Martin L.B.B."/>
            <person name="Misra R.C."/>
            <person name="Kikuchi S."/>
            <person name="Rejzek M."/>
            <person name="Martin A.C."/>
            <person name="Harkess A."/>
            <person name="Leebens-Mack J."/>
            <person name="Louveau T."/>
            <person name="Stephenson M.J."/>
            <person name="Osbourn A."/>
        </authorList>
    </citation>
    <scope>NUCLEOTIDE SEQUENCE</scope>
    <source>
        <strain evidence="4">S10</strain>
    </source>
</reference>
<dbReference type="InterPro" id="IPR013087">
    <property type="entry name" value="Znf_C2H2_type"/>
</dbReference>
<dbReference type="Proteomes" id="UP001163823">
    <property type="component" value="Chromosome 10"/>
</dbReference>
<dbReference type="GO" id="GO:0008270">
    <property type="term" value="F:zinc ion binding"/>
    <property type="evidence" value="ECO:0007669"/>
    <property type="project" value="UniProtKB-KW"/>
</dbReference>
<feature type="compositionally biased region" description="Low complexity" evidence="2">
    <location>
        <begin position="60"/>
        <end position="73"/>
    </location>
</feature>
<dbReference type="PROSITE" id="PS50157">
    <property type="entry name" value="ZINC_FINGER_C2H2_2"/>
    <property type="match status" value="1"/>
</dbReference>
<evidence type="ECO:0000313" key="4">
    <source>
        <dbReference type="EMBL" id="KAJ7953217.1"/>
    </source>
</evidence>
<feature type="compositionally biased region" description="Pro residues" evidence="2">
    <location>
        <begin position="159"/>
        <end position="170"/>
    </location>
</feature>
<evidence type="ECO:0000313" key="5">
    <source>
        <dbReference type="Proteomes" id="UP001163823"/>
    </source>
</evidence>
<protein>
    <submittedName>
        <fullName evidence="4">Zinc finger protein</fullName>
    </submittedName>
</protein>
<feature type="compositionally biased region" description="Basic and acidic residues" evidence="2">
    <location>
        <begin position="1"/>
        <end position="10"/>
    </location>
</feature>